<evidence type="ECO:0000259" key="8">
    <source>
        <dbReference type="Pfam" id="PF01432"/>
    </source>
</evidence>
<dbReference type="SUPFAM" id="SSF55486">
    <property type="entry name" value="Metalloproteases ('zincins'), catalytic domain"/>
    <property type="match status" value="1"/>
</dbReference>
<dbReference type="PANTHER" id="PTHR11804:SF84">
    <property type="entry name" value="SACCHAROLYSIN"/>
    <property type="match status" value="1"/>
</dbReference>
<dbReference type="GO" id="GO:0006518">
    <property type="term" value="P:peptide metabolic process"/>
    <property type="evidence" value="ECO:0007669"/>
    <property type="project" value="TreeGrafter"/>
</dbReference>
<dbReference type="AlphaFoldDB" id="A0A2P4ZQE2"/>
<evidence type="ECO:0000256" key="6">
    <source>
        <dbReference type="ARBA" id="ARBA00023049"/>
    </source>
</evidence>
<keyword evidence="4 7" id="KW-0378">Hydrolase</keyword>
<dbReference type="Gene3D" id="3.40.390.10">
    <property type="entry name" value="Collagenase (Catalytic Domain)"/>
    <property type="match status" value="1"/>
</dbReference>
<evidence type="ECO:0000313" key="9">
    <source>
        <dbReference type="EMBL" id="PON26483.1"/>
    </source>
</evidence>
<dbReference type="InterPro" id="IPR024079">
    <property type="entry name" value="MetalloPept_cat_dom_sf"/>
</dbReference>
<protein>
    <recommendedName>
        <fullName evidence="8">Peptidase M3A/M3B catalytic domain-containing protein</fullName>
    </recommendedName>
</protein>
<keyword evidence="2 7" id="KW-0645">Protease</keyword>
<evidence type="ECO:0000256" key="3">
    <source>
        <dbReference type="ARBA" id="ARBA00022723"/>
    </source>
</evidence>
<dbReference type="CDD" id="cd06455">
    <property type="entry name" value="M3A_TOP"/>
    <property type="match status" value="1"/>
</dbReference>
<keyword evidence="3 7" id="KW-0479">Metal-binding</keyword>
<feature type="domain" description="Peptidase M3A/M3B catalytic" evidence="8">
    <location>
        <begin position="214"/>
        <end position="698"/>
    </location>
</feature>
<comment type="caution">
    <text evidence="9">The sequence shown here is derived from an EMBL/GenBank/DDBJ whole genome shotgun (WGS) entry which is preliminary data.</text>
</comment>
<dbReference type="Gene3D" id="1.10.1370.10">
    <property type="entry name" value="Neurolysin, domain 3"/>
    <property type="match status" value="1"/>
</dbReference>
<proteinExistence type="inferred from homology"/>
<dbReference type="InterPro" id="IPR024077">
    <property type="entry name" value="Neurolysin/TOP_dom2"/>
</dbReference>
<organism evidence="9 10">
    <name type="scientific">Trichoderma gamsii</name>
    <dbReference type="NCBI Taxonomy" id="398673"/>
    <lineage>
        <taxon>Eukaryota</taxon>
        <taxon>Fungi</taxon>
        <taxon>Dikarya</taxon>
        <taxon>Ascomycota</taxon>
        <taxon>Pezizomycotina</taxon>
        <taxon>Sordariomycetes</taxon>
        <taxon>Hypocreomycetidae</taxon>
        <taxon>Hypocreales</taxon>
        <taxon>Hypocreaceae</taxon>
        <taxon>Trichoderma</taxon>
    </lineage>
</organism>
<dbReference type="PANTHER" id="PTHR11804">
    <property type="entry name" value="PROTEASE M3 THIMET OLIGOPEPTIDASE-RELATED"/>
    <property type="match status" value="1"/>
</dbReference>
<dbReference type="GO" id="GO:0046872">
    <property type="term" value="F:metal ion binding"/>
    <property type="evidence" value="ECO:0007669"/>
    <property type="project" value="UniProtKB-UniRule"/>
</dbReference>
<gene>
    <name evidence="9" type="ORF">TGAM01_v204493</name>
</gene>
<evidence type="ECO:0000256" key="2">
    <source>
        <dbReference type="ARBA" id="ARBA00022670"/>
    </source>
</evidence>
<dbReference type="GeneID" id="29987815"/>
<dbReference type="GO" id="GO:0005758">
    <property type="term" value="C:mitochondrial intermembrane space"/>
    <property type="evidence" value="ECO:0007669"/>
    <property type="project" value="TreeGrafter"/>
</dbReference>
<evidence type="ECO:0000256" key="7">
    <source>
        <dbReference type="RuleBase" id="RU003435"/>
    </source>
</evidence>
<keyword evidence="10" id="KW-1185">Reference proteome</keyword>
<dbReference type="Gene3D" id="1.20.1050.40">
    <property type="entry name" value="Endopeptidase. Chain P, domain 1"/>
    <property type="match status" value="1"/>
</dbReference>
<dbReference type="InterPro" id="IPR024080">
    <property type="entry name" value="Neurolysin/TOP_N"/>
</dbReference>
<name>A0A2P4ZQE2_9HYPO</name>
<evidence type="ECO:0000256" key="5">
    <source>
        <dbReference type="ARBA" id="ARBA00022833"/>
    </source>
</evidence>
<accession>A0A2P4ZQE2</accession>
<dbReference type="InterPro" id="IPR045090">
    <property type="entry name" value="Pept_M3A_M3B"/>
</dbReference>
<dbReference type="RefSeq" id="XP_018659070.1">
    <property type="nucleotide sequence ID" value="XM_018807732.1"/>
</dbReference>
<dbReference type="GO" id="GO:0006508">
    <property type="term" value="P:proteolysis"/>
    <property type="evidence" value="ECO:0007669"/>
    <property type="project" value="UniProtKB-KW"/>
</dbReference>
<evidence type="ECO:0000256" key="4">
    <source>
        <dbReference type="ARBA" id="ARBA00022801"/>
    </source>
</evidence>
<dbReference type="Pfam" id="PF01432">
    <property type="entry name" value="Peptidase_M3"/>
    <property type="match status" value="1"/>
</dbReference>
<evidence type="ECO:0000313" key="10">
    <source>
        <dbReference type="Proteomes" id="UP000054821"/>
    </source>
</evidence>
<reference evidence="9 10" key="1">
    <citation type="journal article" date="2016" name="Genome Announc.">
        <title>Draft Whole-Genome Sequence of Trichoderma gamsii T6085, a Promising Biocontrol Agent of Fusarium Head Blight on Wheat.</title>
        <authorList>
            <person name="Baroncelli R."/>
            <person name="Zapparata A."/>
            <person name="Piaggeschi G."/>
            <person name="Sarrocco S."/>
            <person name="Vannacci G."/>
        </authorList>
    </citation>
    <scope>NUCLEOTIDE SEQUENCE [LARGE SCALE GENOMIC DNA]</scope>
    <source>
        <strain evidence="9 10">T6085</strain>
    </source>
</reference>
<evidence type="ECO:0000256" key="1">
    <source>
        <dbReference type="ARBA" id="ARBA00006040"/>
    </source>
</evidence>
<dbReference type="InterPro" id="IPR001567">
    <property type="entry name" value="Pept_M3A_M3B_dom"/>
</dbReference>
<dbReference type="Proteomes" id="UP000054821">
    <property type="component" value="Unassembled WGS sequence"/>
</dbReference>
<sequence length="700" mass="81023">MDKPRPPSVLAPSEIVPAMKMIISKFHHMQENIINTVTQSSACFANVFQPWAEVADETQGQLGMIWLLSYAAPDQETHDAVDAAGRLYNNAVTTWTSRTDLFALLRAAADKDEKLDPESRLWIQSKLRDFISAGHGLADERSIKQYLSKRSVIDQLRKQYNNNLRNNSAGLWIDEADLIGVSESDIKSWTVGSDENEGKRFVPFANGGYKTIIARAHKAETRKKMYLAEEAKVPANVDILRSIISMRDSQARLLGYDNHGSFRIQNRAIKSIEYVQKFLEQLKRSLVPHGREELQALRQVRDEHRLLMENDANDDGFTDNDRFYPWDLEYYKHIHSLRSSIDDTEISQFFPLEHTVLAMLRLFESFLSLKFTQIPSDLLDPACIWHEDVQVWEAWDDKESRFIGFLYLDILWREKKYKGSQNVNIESGYLKPDGTRNFPATVLMCSFPRSNESNCVLLKHQEVVTLFHELGHGMHDLISRTKFSRFHGTQLPVDFGEMPSTLLENWCWDREILKYLSCHYTLLDEQYLSEWHEKYPEAPDPPAQIPDDLVESIVKSRKTHRGLRLLHILVVSLFDLKIHTPQTHEEIEQVDLGKLWYDLREEIEGLDMICSRAIGHEHATFGHLVSGYDMGYYGYLSCLAYAQDVFQENFAKDLHSRDAWDRFRYGVLEYGGSHSDQLQMLQEYLGREPNYSALQESLLL</sequence>
<dbReference type="FunFam" id="3.40.390.10:FF:000074">
    <property type="entry name" value="Metalloprotease"/>
    <property type="match status" value="1"/>
</dbReference>
<keyword evidence="6 7" id="KW-0482">Metalloprotease</keyword>
<comment type="similarity">
    <text evidence="1 7">Belongs to the peptidase M3 family.</text>
</comment>
<dbReference type="EMBL" id="JPDN02000013">
    <property type="protein sequence ID" value="PON26483.1"/>
    <property type="molecule type" value="Genomic_DNA"/>
</dbReference>
<keyword evidence="5 7" id="KW-0862">Zinc</keyword>
<comment type="cofactor">
    <cofactor evidence="7">
        <name>Zn(2+)</name>
        <dbReference type="ChEBI" id="CHEBI:29105"/>
    </cofactor>
    <text evidence="7">Binds 1 zinc ion.</text>
</comment>
<dbReference type="GO" id="GO:0004222">
    <property type="term" value="F:metalloendopeptidase activity"/>
    <property type="evidence" value="ECO:0007669"/>
    <property type="project" value="InterPro"/>
</dbReference>